<proteinExistence type="predicted"/>
<reference evidence="1 2" key="1">
    <citation type="submission" date="2020-05" db="EMBL/GenBank/DDBJ databases">
        <title>Vigna angularis (adzuki bean) Var. LongXiaoDou No. 4 denovo assembly.</title>
        <authorList>
            <person name="Xiang H."/>
        </authorList>
    </citation>
    <scope>NUCLEOTIDE SEQUENCE [LARGE SCALE GENOMIC DNA]</scope>
    <source>
        <tissue evidence="1">Leaf</tissue>
    </source>
</reference>
<dbReference type="EMBL" id="JABFOF010000008">
    <property type="protein sequence ID" value="KAG2385071.1"/>
    <property type="molecule type" value="Genomic_DNA"/>
</dbReference>
<protein>
    <submittedName>
        <fullName evidence="1">Methylecgonone reductase</fullName>
    </submittedName>
</protein>
<dbReference type="GO" id="GO:0016491">
    <property type="term" value="F:oxidoreductase activity"/>
    <property type="evidence" value="ECO:0007669"/>
    <property type="project" value="InterPro"/>
</dbReference>
<dbReference type="AlphaFoldDB" id="A0A8T0JZL1"/>
<dbReference type="InterPro" id="IPR020471">
    <property type="entry name" value="AKR"/>
</dbReference>
<sequence>MAEKKIPVVLLNSGHKMPVIGMGTSVENKEAIGVAVAKAIDKGLKKSREEVFITSKPWNTDAQRDLIVPALKTTLRKLREFCKKQGINVSAWSAYGAYKVFWGSGAVMENPILQDIAKDKGVRKYDTF</sequence>
<dbReference type="InterPro" id="IPR036812">
    <property type="entry name" value="NAD(P)_OxRdtase_dom_sf"/>
</dbReference>
<dbReference type="Proteomes" id="UP000743370">
    <property type="component" value="Unassembled WGS sequence"/>
</dbReference>
<evidence type="ECO:0000313" key="2">
    <source>
        <dbReference type="Proteomes" id="UP000743370"/>
    </source>
</evidence>
<organism evidence="1 2">
    <name type="scientific">Phaseolus angularis</name>
    <name type="common">Azuki bean</name>
    <name type="synonym">Vigna angularis</name>
    <dbReference type="NCBI Taxonomy" id="3914"/>
    <lineage>
        <taxon>Eukaryota</taxon>
        <taxon>Viridiplantae</taxon>
        <taxon>Streptophyta</taxon>
        <taxon>Embryophyta</taxon>
        <taxon>Tracheophyta</taxon>
        <taxon>Spermatophyta</taxon>
        <taxon>Magnoliopsida</taxon>
        <taxon>eudicotyledons</taxon>
        <taxon>Gunneridae</taxon>
        <taxon>Pentapetalae</taxon>
        <taxon>rosids</taxon>
        <taxon>fabids</taxon>
        <taxon>Fabales</taxon>
        <taxon>Fabaceae</taxon>
        <taxon>Papilionoideae</taxon>
        <taxon>50 kb inversion clade</taxon>
        <taxon>NPAAA clade</taxon>
        <taxon>indigoferoid/millettioid clade</taxon>
        <taxon>Phaseoleae</taxon>
        <taxon>Vigna</taxon>
    </lineage>
</organism>
<comment type="caution">
    <text evidence="1">The sequence shown here is derived from an EMBL/GenBank/DDBJ whole genome shotgun (WGS) entry which is preliminary data.</text>
</comment>
<accession>A0A8T0JZL1</accession>
<dbReference type="SUPFAM" id="SSF51430">
    <property type="entry name" value="NAD(P)-linked oxidoreductase"/>
    <property type="match status" value="1"/>
</dbReference>
<name>A0A8T0JZL1_PHAAN</name>
<dbReference type="PANTHER" id="PTHR11732">
    <property type="entry name" value="ALDO/KETO REDUCTASE"/>
    <property type="match status" value="1"/>
</dbReference>
<dbReference type="Gene3D" id="3.20.20.100">
    <property type="entry name" value="NADP-dependent oxidoreductase domain"/>
    <property type="match status" value="2"/>
</dbReference>
<evidence type="ECO:0000313" key="1">
    <source>
        <dbReference type="EMBL" id="KAG2385071.1"/>
    </source>
</evidence>
<gene>
    <name evidence="1" type="ORF">HKW66_Vig0121630</name>
</gene>